<dbReference type="Proteomes" id="UP000070549">
    <property type="component" value="Unassembled WGS sequence"/>
</dbReference>
<gene>
    <name evidence="1" type="ORF">AKJ49_00605</name>
</gene>
<name>A0A133VGE2_9EURY</name>
<comment type="caution">
    <text evidence="1">The sequence shown here is derived from an EMBL/GenBank/DDBJ whole genome shotgun (WGS) entry which is preliminary data.</text>
</comment>
<keyword evidence="2" id="KW-1185">Reference proteome</keyword>
<reference evidence="1 2" key="1">
    <citation type="journal article" date="2016" name="Sci. Rep.">
        <title>Metabolic traits of an uncultured archaeal lineage -MSBL1- from brine pools of the Red Sea.</title>
        <authorList>
            <person name="Mwirichia R."/>
            <person name="Alam I."/>
            <person name="Rashid M."/>
            <person name="Vinu M."/>
            <person name="Ba-Alawi W."/>
            <person name="Anthony Kamau A."/>
            <person name="Kamanda Ngugi D."/>
            <person name="Goker M."/>
            <person name="Klenk H.P."/>
            <person name="Bajic V."/>
            <person name="Stingl U."/>
        </authorList>
    </citation>
    <scope>NUCLEOTIDE SEQUENCE [LARGE SCALE GENOMIC DNA]</scope>
    <source>
        <strain evidence="1">SCGC-AAA382A03</strain>
    </source>
</reference>
<proteinExistence type="predicted"/>
<accession>A0A133VGE2</accession>
<dbReference type="AlphaFoldDB" id="A0A133VGE2"/>
<evidence type="ECO:0000313" key="2">
    <source>
        <dbReference type="Proteomes" id="UP000070549"/>
    </source>
</evidence>
<organism evidence="1 2">
    <name type="scientific">candidate division MSBL1 archaeon SCGC-AAA382A03</name>
    <dbReference type="NCBI Taxonomy" id="1698278"/>
    <lineage>
        <taxon>Archaea</taxon>
        <taxon>Methanobacteriati</taxon>
        <taxon>Methanobacteriota</taxon>
        <taxon>candidate division MSBL1</taxon>
    </lineage>
</organism>
<protein>
    <submittedName>
        <fullName evidence="1">Uncharacterized protein</fullName>
    </submittedName>
</protein>
<sequence length="66" mass="7936">MAFFKPSIIRSFHYILVTIPQNHQKFEFLESVNSIISVFHFKKRDLIFFTKAERKAFSDDLWLQPS</sequence>
<dbReference type="EMBL" id="LHYC01000011">
    <property type="protein sequence ID" value="KXB05506.1"/>
    <property type="molecule type" value="Genomic_DNA"/>
</dbReference>
<evidence type="ECO:0000313" key="1">
    <source>
        <dbReference type="EMBL" id="KXB05506.1"/>
    </source>
</evidence>